<organism evidence="2 3">
    <name type="scientific">Ralstonia flaminis</name>
    <dbReference type="NCBI Taxonomy" id="3058597"/>
    <lineage>
        <taxon>Bacteria</taxon>
        <taxon>Pseudomonadati</taxon>
        <taxon>Pseudomonadota</taxon>
        <taxon>Betaproteobacteria</taxon>
        <taxon>Burkholderiales</taxon>
        <taxon>Burkholderiaceae</taxon>
        <taxon>Ralstonia</taxon>
    </lineage>
</organism>
<gene>
    <name evidence="2" type="ORF">LMG18101_04103</name>
</gene>
<reference evidence="2 3" key="1">
    <citation type="submission" date="2023-07" db="EMBL/GenBank/DDBJ databases">
        <authorList>
            <person name="Peeters C."/>
        </authorList>
    </citation>
    <scope>NUCLEOTIDE SEQUENCE [LARGE SCALE GENOMIC DNA]</scope>
    <source>
        <strain evidence="2 3">LMG 18101</strain>
    </source>
</reference>
<dbReference type="Pfam" id="PF05488">
    <property type="entry name" value="PAAR_motif"/>
    <property type="match status" value="1"/>
</dbReference>
<keyword evidence="3" id="KW-1185">Reference proteome</keyword>
<feature type="region of interest" description="Disordered" evidence="1">
    <location>
        <begin position="100"/>
        <end position="121"/>
    </location>
</feature>
<name>A0ABM9K8R0_9RALS</name>
<evidence type="ECO:0008006" key="4">
    <source>
        <dbReference type="Google" id="ProtNLM"/>
    </source>
</evidence>
<evidence type="ECO:0000313" key="3">
    <source>
        <dbReference type="Proteomes" id="UP001189757"/>
    </source>
</evidence>
<accession>A0ABM9K8R0</accession>
<evidence type="ECO:0000313" key="2">
    <source>
        <dbReference type="EMBL" id="CAJ0819910.1"/>
    </source>
</evidence>
<dbReference type="RefSeq" id="WP_316682211.1">
    <property type="nucleotide sequence ID" value="NZ_CATZLL010000015.1"/>
</dbReference>
<dbReference type="CDD" id="cd14744">
    <property type="entry name" value="PAAR_CT_2"/>
    <property type="match status" value="1"/>
</dbReference>
<sequence>MPDVRYALKNYDKTTTGGVLISTTQGMTHHGQPVGVEGDFATCPACKGGGPVFNDCNPNFGVLGKQILVSGARVYCKCQKRPVVIPSQSDFTIEVVSSANPSRAGDSFGQPLMAGDSTRDGESEYADRYAFIDERSGRPIADAAYAIKRASGAVEHGTTDSAGRTHRLSTTAQAETIAIYLED</sequence>
<dbReference type="Proteomes" id="UP001189757">
    <property type="component" value="Unassembled WGS sequence"/>
</dbReference>
<dbReference type="InterPro" id="IPR008727">
    <property type="entry name" value="PAAR_motif"/>
</dbReference>
<dbReference type="EMBL" id="CATZLL010000015">
    <property type="protein sequence ID" value="CAJ0819910.1"/>
    <property type="molecule type" value="Genomic_DNA"/>
</dbReference>
<protein>
    <recommendedName>
        <fullName evidence="4">PAAR domain-containing protein</fullName>
    </recommendedName>
</protein>
<comment type="caution">
    <text evidence="2">The sequence shown here is derived from an EMBL/GenBank/DDBJ whole genome shotgun (WGS) entry which is preliminary data.</text>
</comment>
<proteinExistence type="predicted"/>
<evidence type="ECO:0000256" key="1">
    <source>
        <dbReference type="SAM" id="MobiDB-lite"/>
    </source>
</evidence>